<accession>A0ABU5U123</accession>
<dbReference type="SUPFAM" id="SSF52540">
    <property type="entry name" value="P-loop containing nucleoside triphosphate hydrolases"/>
    <property type="match status" value="1"/>
</dbReference>
<comment type="caution">
    <text evidence="3">The sequence shown here is derived from an EMBL/GenBank/DDBJ whole genome shotgun (WGS) entry which is preliminary data.</text>
</comment>
<dbReference type="PANTHER" id="PTHR45766">
    <property type="entry name" value="DNA ANNEALING HELICASE AND ENDONUCLEASE ZRANB3 FAMILY MEMBER"/>
    <property type="match status" value="1"/>
</dbReference>
<evidence type="ECO:0000259" key="2">
    <source>
        <dbReference type="PROSITE" id="PS51192"/>
    </source>
</evidence>
<keyword evidence="4" id="KW-1185">Reference proteome</keyword>
<reference evidence="3 4" key="1">
    <citation type="submission" date="2023-12" db="EMBL/GenBank/DDBJ databases">
        <title>Baltic Sea Cyanobacteria.</title>
        <authorList>
            <person name="Delbaje E."/>
            <person name="Fewer D.P."/>
            <person name="Shishido T.K."/>
        </authorList>
    </citation>
    <scope>NUCLEOTIDE SEQUENCE [LARGE SCALE GENOMIC DNA]</scope>
    <source>
        <strain evidence="3 4">CCNP 1315</strain>
    </source>
</reference>
<dbReference type="InterPro" id="IPR027417">
    <property type="entry name" value="P-loop_NTPase"/>
</dbReference>
<keyword evidence="1" id="KW-0378">Hydrolase</keyword>
<name>A0ABU5U123_9CYAN</name>
<sequence>PRVSLLIADDVGLGKTIEAGLVAQELTLRHRARRILIVVPASLQIQWRDQMRDKFGLEFRIVDGAYLRDLRRARGLHVNPWASFPRLITSIDYLKRPRPLRLFRETLPKPGEDVYPRRWDLLILDEAHNAAPAGNDLYSTDSQRTRLIRELVPHVEHRLFLSATPHNGYQQSFSALLELLDSQRFARGIPPSREQLGAVMVRRLKDEVELDWKGERRFAPRRIRP</sequence>
<protein>
    <submittedName>
        <fullName evidence="3">SNF2-related protein</fullName>
    </submittedName>
</protein>
<organism evidence="3 4">
    <name type="scientific">Limnoraphis robusta CCNP1315</name>
    <dbReference type="NCBI Taxonomy" id="3110306"/>
    <lineage>
        <taxon>Bacteria</taxon>
        <taxon>Bacillati</taxon>
        <taxon>Cyanobacteriota</taxon>
        <taxon>Cyanophyceae</taxon>
        <taxon>Oscillatoriophycideae</taxon>
        <taxon>Oscillatoriales</taxon>
        <taxon>Sirenicapillariaceae</taxon>
        <taxon>Limnoraphis</taxon>
    </lineage>
</organism>
<feature type="non-terminal residue" evidence="3">
    <location>
        <position position="1"/>
    </location>
</feature>
<dbReference type="Pfam" id="PF00176">
    <property type="entry name" value="SNF2-rel_dom"/>
    <property type="match status" value="1"/>
</dbReference>
<dbReference type="Gene3D" id="3.40.50.10810">
    <property type="entry name" value="Tandem AAA-ATPase domain"/>
    <property type="match status" value="1"/>
</dbReference>
<proteinExistence type="predicted"/>
<dbReference type="InterPro" id="IPR057342">
    <property type="entry name" value="DEXDc_RapA"/>
</dbReference>
<dbReference type="EMBL" id="JAYGHT010000125">
    <property type="protein sequence ID" value="MEA5520865.1"/>
    <property type="molecule type" value="Genomic_DNA"/>
</dbReference>
<dbReference type="Proteomes" id="UP001301728">
    <property type="component" value="Unassembled WGS sequence"/>
</dbReference>
<gene>
    <name evidence="3" type="ORF">VB854_18160</name>
</gene>
<feature type="non-terminal residue" evidence="3">
    <location>
        <position position="225"/>
    </location>
</feature>
<evidence type="ECO:0000256" key="1">
    <source>
        <dbReference type="ARBA" id="ARBA00022801"/>
    </source>
</evidence>
<dbReference type="InterPro" id="IPR014001">
    <property type="entry name" value="Helicase_ATP-bd"/>
</dbReference>
<dbReference type="PROSITE" id="PS51192">
    <property type="entry name" value="HELICASE_ATP_BIND_1"/>
    <property type="match status" value="1"/>
</dbReference>
<dbReference type="PANTHER" id="PTHR45766:SF6">
    <property type="entry name" value="SWI_SNF-RELATED MATRIX-ASSOCIATED ACTIN-DEPENDENT REGULATOR OF CHROMATIN SUBFAMILY A-LIKE PROTEIN 1"/>
    <property type="match status" value="1"/>
</dbReference>
<dbReference type="InterPro" id="IPR000330">
    <property type="entry name" value="SNF2_N"/>
</dbReference>
<feature type="domain" description="Helicase ATP-binding" evidence="2">
    <location>
        <begin position="1"/>
        <end position="183"/>
    </location>
</feature>
<dbReference type="InterPro" id="IPR038718">
    <property type="entry name" value="SNF2-like_sf"/>
</dbReference>
<dbReference type="CDD" id="cd18011">
    <property type="entry name" value="DEXDc_RapA"/>
    <property type="match status" value="1"/>
</dbReference>
<dbReference type="RefSeq" id="WP_323306925.1">
    <property type="nucleotide sequence ID" value="NZ_JAYGHT010000125.1"/>
</dbReference>
<evidence type="ECO:0000313" key="3">
    <source>
        <dbReference type="EMBL" id="MEA5520865.1"/>
    </source>
</evidence>
<dbReference type="SMART" id="SM00487">
    <property type="entry name" value="DEXDc"/>
    <property type="match status" value="1"/>
</dbReference>
<evidence type="ECO:0000313" key="4">
    <source>
        <dbReference type="Proteomes" id="UP001301728"/>
    </source>
</evidence>